<dbReference type="AlphaFoldDB" id="A0A4Z2F9H9"/>
<evidence type="ECO:0000256" key="1">
    <source>
        <dbReference type="SAM" id="MobiDB-lite"/>
    </source>
</evidence>
<name>A0A4Z2F9H9_9TELE</name>
<feature type="region of interest" description="Disordered" evidence="1">
    <location>
        <begin position="69"/>
        <end position="125"/>
    </location>
</feature>
<comment type="caution">
    <text evidence="2">The sequence shown here is derived from an EMBL/GenBank/DDBJ whole genome shotgun (WGS) entry which is preliminary data.</text>
</comment>
<dbReference type="Proteomes" id="UP000314294">
    <property type="component" value="Unassembled WGS sequence"/>
</dbReference>
<feature type="compositionally biased region" description="Acidic residues" evidence="1">
    <location>
        <begin position="92"/>
        <end position="125"/>
    </location>
</feature>
<gene>
    <name evidence="2" type="ORF">EYF80_052217</name>
</gene>
<reference evidence="2 3" key="1">
    <citation type="submission" date="2019-03" db="EMBL/GenBank/DDBJ databases">
        <title>First draft genome of Liparis tanakae, snailfish: a comprehensive survey of snailfish specific genes.</title>
        <authorList>
            <person name="Kim W."/>
            <person name="Song I."/>
            <person name="Jeong J.-H."/>
            <person name="Kim D."/>
            <person name="Kim S."/>
            <person name="Ryu S."/>
            <person name="Song J.Y."/>
            <person name="Lee S.K."/>
        </authorList>
    </citation>
    <scope>NUCLEOTIDE SEQUENCE [LARGE SCALE GENOMIC DNA]</scope>
    <source>
        <tissue evidence="2">Muscle</tissue>
    </source>
</reference>
<protein>
    <submittedName>
        <fullName evidence="2">Uncharacterized protein</fullName>
    </submittedName>
</protein>
<sequence length="125" mass="14184">MGGVDAVSCVEPSCSLFLNHLIFRLTPSVNQQKAARHRVIAVAGNIVNRDKRRDYDKQDSLCMEAKTLCKPRDPGAAPEAQPRLTSLSLSEELLEEEEDDDDEEEEEQEDEEEDEEDEDDELESF</sequence>
<organism evidence="2 3">
    <name type="scientific">Liparis tanakae</name>
    <name type="common">Tanaka's snailfish</name>
    <dbReference type="NCBI Taxonomy" id="230148"/>
    <lineage>
        <taxon>Eukaryota</taxon>
        <taxon>Metazoa</taxon>
        <taxon>Chordata</taxon>
        <taxon>Craniata</taxon>
        <taxon>Vertebrata</taxon>
        <taxon>Euteleostomi</taxon>
        <taxon>Actinopterygii</taxon>
        <taxon>Neopterygii</taxon>
        <taxon>Teleostei</taxon>
        <taxon>Neoteleostei</taxon>
        <taxon>Acanthomorphata</taxon>
        <taxon>Eupercaria</taxon>
        <taxon>Perciformes</taxon>
        <taxon>Cottioidei</taxon>
        <taxon>Cottales</taxon>
        <taxon>Liparidae</taxon>
        <taxon>Liparis</taxon>
    </lineage>
</organism>
<dbReference type="EMBL" id="SRLO01001464">
    <property type="protein sequence ID" value="TNN37615.1"/>
    <property type="molecule type" value="Genomic_DNA"/>
</dbReference>
<keyword evidence="3" id="KW-1185">Reference proteome</keyword>
<evidence type="ECO:0000313" key="2">
    <source>
        <dbReference type="EMBL" id="TNN37615.1"/>
    </source>
</evidence>
<evidence type="ECO:0000313" key="3">
    <source>
        <dbReference type="Proteomes" id="UP000314294"/>
    </source>
</evidence>
<proteinExistence type="predicted"/>
<accession>A0A4Z2F9H9</accession>